<accession>A0A8H4QY02</accession>
<protein>
    <recommendedName>
        <fullName evidence="9">CCR4-Not complex component Not N-terminal domain-containing protein</fullName>
    </recommendedName>
</protein>
<comment type="caution">
    <text evidence="10">The sequence shown here is derived from an EMBL/GenBank/DDBJ whole genome shotgun (WGS) entry which is preliminary data.</text>
</comment>
<evidence type="ECO:0000256" key="2">
    <source>
        <dbReference type="ARBA" id="ARBA00004496"/>
    </source>
</evidence>
<dbReference type="GO" id="GO:0005737">
    <property type="term" value="C:cytoplasm"/>
    <property type="evidence" value="ECO:0007669"/>
    <property type="project" value="UniProtKB-SubCell"/>
</dbReference>
<dbReference type="PANTHER" id="PTHR23326">
    <property type="entry name" value="CCR4 NOT-RELATED"/>
    <property type="match status" value="1"/>
</dbReference>
<dbReference type="GO" id="GO:0005634">
    <property type="term" value="C:nucleus"/>
    <property type="evidence" value="ECO:0007669"/>
    <property type="project" value="UniProtKB-SubCell"/>
</dbReference>
<dbReference type="AlphaFoldDB" id="A0A8H4QY02"/>
<keyword evidence="11" id="KW-1185">Reference proteome</keyword>
<keyword evidence="5" id="KW-0678">Repressor</keyword>
<comment type="subcellular location">
    <subcellularLocation>
        <location evidence="2">Cytoplasm</location>
    </subcellularLocation>
    <subcellularLocation>
        <location evidence="1">Nucleus</location>
    </subcellularLocation>
</comment>
<dbReference type="GO" id="GO:0006355">
    <property type="term" value="P:regulation of DNA-templated transcription"/>
    <property type="evidence" value="ECO:0007669"/>
    <property type="project" value="InterPro"/>
</dbReference>
<keyword evidence="7" id="KW-0804">Transcription</keyword>
<comment type="similarity">
    <text evidence="3">Belongs to the CNOT2/3/5 family.</text>
</comment>
<feature type="domain" description="CCR4-Not complex component Not N-terminal" evidence="9">
    <location>
        <begin position="3"/>
        <end position="89"/>
    </location>
</feature>
<evidence type="ECO:0000256" key="1">
    <source>
        <dbReference type="ARBA" id="ARBA00004123"/>
    </source>
</evidence>
<evidence type="ECO:0000256" key="8">
    <source>
        <dbReference type="ARBA" id="ARBA00023242"/>
    </source>
</evidence>
<reference evidence="10 11" key="1">
    <citation type="submission" date="2019-12" db="EMBL/GenBank/DDBJ databases">
        <authorList>
            <person name="Floudas D."/>
            <person name="Bentzer J."/>
            <person name="Ahren D."/>
            <person name="Johansson T."/>
            <person name="Persson P."/>
            <person name="Tunlid A."/>
        </authorList>
    </citation>
    <scope>NUCLEOTIDE SEQUENCE [LARGE SCALE GENOMIC DNA]</scope>
    <source>
        <strain evidence="10 11">CBS 102.39</strain>
    </source>
</reference>
<evidence type="ECO:0000256" key="4">
    <source>
        <dbReference type="ARBA" id="ARBA00022490"/>
    </source>
</evidence>
<dbReference type="InterPro" id="IPR040168">
    <property type="entry name" value="Not2/3/5"/>
</dbReference>
<keyword evidence="8" id="KW-0539">Nucleus</keyword>
<organism evidence="10 11">
    <name type="scientific">Agrocybe pediades</name>
    <dbReference type="NCBI Taxonomy" id="84607"/>
    <lineage>
        <taxon>Eukaryota</taxon>
        <taxon>Fungi</taxon>
        <taxon>Dikarya</taxon>
        <taxon>Basidiomycota</taxon>
        <taxon>Agaricomycotina</taxon>
        <taxon>Agaricomycetes</taxon>
        <taxon>Agaricomycetidae</taxon>
        <taxon>Agaricales</taxon>
        <taxon>Agaricineae</taxon>
        <taxon>Strophariaceae</taxon>
        <taxon>Agrocybe</taxon>
    </lineage>
</organism>
<keyword evidence="6" id="KW-0805">Transcription regulation</keyword>
<dbReference type="InterPro" id="IPR007207">
    <property type="entry name" value="Not_N"/>
</dbReference>
<dbReference type="Pfam" id="PF04065">
    <property type="entry name" value="Not3"/>
    <property type="match status" value="1"/>
</dbReference>
<evidence type="ECO:0000256" key="7">
    <source>
        <dbReference type="ARBA" id="ARBA00023163"/>
    </source>
</evidence>
<evidence type="ECO:0000256" key="6">
    <source>
        <dbReference type="ARBA" id="ARBA00023015"/>
    </source>
</evidence>
<keyword evidence="4" id="KW-0963">Cytoplasm</keyword>
<dbReference type="Proteomes" id="UP000521872">
    <property type="component" value="Unassembled WGS sequence"/>
</dbReference>
<evidence type="ECO:0000313" key="11">
    <source>
        <dbReference type="Proteomes" id="UP000521872"/>
    </source>
</evidence>
<dbReference type="EMBL" id="JAACJL010000016">
    <property type="protein sequence ID" value="KAF4619610.1"/>
    <property type="molecule type" value="Genomic_DNA"/>
</dbReference>
<dbReference type="GO" id="GO:0030015">
    <property type="term" value="C:CCR4-NOT core complex"/>
    <property type="evidence" value="ECO:0007669"/>
    <property type="project" value="InterPro"/>
</dbReference>
<sequence>MAARKLQTEIDRTLKKVGEGVELFENIYDKMQSSTNQTQKEKSELDLKSQIKKLQRLRDQIKTWVASNDIKDKSILMENRRLIETVVKAHDVL</sequence>
<gene>
    <name evidence="10" type="ORF">D9613_005425</name>
</gene>
<proteinExistence type="inferred from homology"/>
<evidence type="ECO:0000313" key="10">
    <source>
        <dbReference type="EMBL" id="KAF4619610.1"/>
    </source>
</evidence>
<evidence type="ECO:0000256" key="5">
    <source>
        <dbReference type="ARBA" id="ARBA00022491"/>
    </source>
</evidence>
<evidence type="ECO:0000256" key="3">
    <source>
        <dbReference type="ARBA" id="ARBA00007682"/>
    </source>
</evidence>
<evidence type="ECO:0000259" key="9">
    <source>
        <dbReference type="Pfam" id="PF04065"/>
    </source>
</evidence>
<name>A0A8H4QY02_9AGAR</name>